<dbReference type="EMBL" id="CP000950">
    <property type="protein sequence ID" value="ACA67217.1"/>
    <property type="molecule type" value="Genomic_DNA"/>
</dbReference>
<sequence length="243" mass="24892">MWRKATLSIPGNMAAVNCAMLPVHPWLYGVGRSEGSGSYLSPQNAVDHLAGKLAGSGGQPRVVVFMVCATDHPAFMQVLTQFSAVLPLPVFSQVARMASTAVTLATTKMQLPANAGSGLPLPQLLSTATSRMAINAQRIAQAKDAAGAGANLAGLASALSGFARAKAAALASMESALDGLLAGRAQAWVFTASGSAATVASEMKKNVPQQDAVFTLATLFAGEDLTTLEAMIHDTDSYAGTGR</sequence>
<gene>
    <name evidence="1" type="ordered locus">YPK_0916</name>
</gene>
<accession>A0A0H3B0L6</accession>
<organism evidence="1">
    <name type="scientific">Yersinia pseudotuberculosis serotype O:3 (strain YPIII)</name>
    <dbReference type="NCBI Taxonomy" id="502800"/>
    <lineage>
        <taxon>Bacteria</taxon>
        <taxon>Pseudomonadati</taxon>
        <taxon>Pseudomonadota</taxon>
        <taxon>Gammaproteobacteria</taxon>
        <taxon>Enterobacterales</taxon>
        <taxon>Yersiniaceae</taxon>
        <taxon>Yersinia</taxon>
    </lineage>
</organism>
<reference evidence="1" key="1">
    <citation type="submission" date="2008-02" db="EMBL/GenBank/DDBJ databases">
        <title>Complete sequence of Yersinia pseudotuberculosis YPIII.</title>
        <authorList>
            <consortium name="US DOE Joint Genome Institute"/>
            <person name="Challacombe J.F."/>
            <person name="Bruce D."/>
            <person name="Detter J.C."/>
            <person name="Green L."/>
            <person name="Land M."/>
            <person name="Munk C."/>
            <person name="Lindler L.E."/>
            <person name="Nikolich M.P."/>
            <person name="Brettin T."/>
        </authorList>
    </citation>
    <scope>NUCLEOTIDE SEQUENCE</scope>
    <source>
        <strain evidence="1">YPIII</strain>
    </source>
</reference>
<name>A0A0H3B0L6_YERPY</name>
<dbReference type="PATRIC" id="fig|502800.11.peg.1542"/>
<dbReference type="RefSeq" id="WP_012303699.1">
    <property type="nucleotide sequence ID" value="NZ_CP009792.1"/>
</dbReference>
<protein>
    <submittedName>
        <fullName evidence="1">Putative phage protein</fullName>
    </submittedName>
</protein>
<dbReference type="AlphaFoldDB" id="A0A0H3B0L6"/>
<proteinExistence type="predicted"/>
<dbReference type="KEGG" id="ypy:YPK_0916"/>
<evidence type="ECO:0000313" key="1">
    <source>
        <dbReference type="EMBL" id="ACA67217.1"/>
    </source>
</evidence>